<reference evidence="4 5" key="1">
    <citation type="submission" date="2023-02" db="EMBL/GenBank/DDBJ databases">
        <title>A bacterium isolated from plastisphere.</title>
        <authorList>
            <person name="Sun Y."/>
        </authorList>
    </citation>
    <scope>NUCLEOTIDE SEQUENCE [LARGE SCALE GENOMIC DNA]</scope>
    <source>
        <strain evidence="5">a-1</strain>
    </source>
</reference>
<dbReference type="SUPFAM" id="SSF51126">
    <property type="entry name" value="Pectin lyase-like"/>
    <property type="match status" value="1"/>
</dbReference>
<feature type="signal peptide" evidence="2">
    <location>
        <begin position="1"/>
        <end position="19"/>
    </location>
</feature>
<evidence type="ECO:0000256" key="1">
    <source>
        <dbReference type="SAM" id="Phobius"/>
    </source>
</evidence>
<keyword evidence="5" id="KW-1185">Reference proteome</keyword>
<evidence type="ECO:0000313" key="5">
    <source>
        <dbReference type="Proteomes" id="UP001213680"/>
    </source>
</evidence>
<organism evidence="4 5">
    <name type="scientific">Exiguobacterium marinum</name>
    <dbReference type="NCBI Taxonomy" id="273528"/>
    <lineage>
        <taxon>Bacteria</taxon>
        <taxon>Bacillati</taxon>
        <taxon>Bacillota</taxon>
        <taxon>Bacilli</taxon>
        <taxon>Bacillales</taxon>
        <taxon>Bacillales Family XII. Incertae Sedis</taxon>
        <taxon>Exiguobacterium</taxon>
    </lineage>
</organism>
<evidence type="ECO:0000313" key="4">
    <source>
        <dbReference type="EMBL" id="WDH76441.1"/>
    </source>
</evidence>
<proteinExistence type="predicted"/>
<keyword evidence="1" id="KW-1133">Transmembrane helix</keyword>
<accession>A0ABY7X3F7</accession>
<keyword evidence="2" id="KW-0732">Signal</keyword>
<dbReference type="Pfam" id="PF05048">
    <property type="entry name" value="NosD"/>
    <property type="match status" value="1"/>
</dbReference>
<feature type="domain" description="Periplasmic copper-binding protein NosD beta helix" evidence="3">
    <location>
        <begin position="116"/>
        <end position="297"/>
    </location>
</feature>
<feature type="transmembrane region" description="Helical" evidence="1">
    <location>
        <begin position="365"/>
        <end position="386"/>
    </location>
</feature>
<dbReference type="Gene3D" id="2.160.20.10">
    <property type="entry name" value="Single-stranded right-handed beta-helix, Pectin lyase-like"/>
    <property type="match status" value="2"/>
</dbReference>
<keyword evidence="1" id="KW-0472">Membrane</keyword>
<dbReference type="InterPro" id="IPR012334">
    <property type="entry name" value="Pectin_lyas_fold"/>
</dbReference>
<keyword evidence="1" id="KW-0812">Transmembrane</keyword>
<evidence type="ECO:0000259" key="3">
    <source>
        <dbReference type="Pfam" id="PF05048"/>
    </source>
</evidence>
<protein>
    <submittedName>
        <fullName evidence="4">NosD domain-containing protein</fullName>
    </submittedName>
</protein>
<dbReference type="InterPro" id="IPR011050">
    <property type="entry name" value="Pectin_lyase_fold/virulence"/>
</dbReference>
<dbReference type="InterPro" id="IPR007742">
    <property type="entry name" value="NosD_dom"/>
</dbReference>
<dbReference type="Proteomes" id="UP001213680">
    <property type="component" value="Chromosome"/>
</dbReference>
<name>A0ABY7X3F7_9BACL</name>
<feature type="chain" id="PRO_5045426500" evidence="2">
    <location>
        <begin position="20"/>
        <end position="394"/>
    </location>
</feature>
<dbReference type="EMBL" id="CP118099">
    <property type="protein sequence ID" value="WDH76441.1"/>
    <property type="molecule type" value="Genomic_DNA"/>
</dbReference>
<evidence type="ECO:0000256" key="2">
    <source>
        <dbReference type="SAM" id="SignalP"/>
    </source>
</evidence>
<gene>
    <name evidence="4" type="ORF">PTI97_02665</name>
</gene>
<dbReference type="RefSeq" id="WP_274357152.1">
    <property type="nucleotide sequence ID" value="NZ_CP118099.1"/>
</dbReference>
<sequence length="394" mass="43149">MKRLLIFILFMCWMPHANAEGASIPVTEPIVIESNNSFDGAGKTYTSCGHPAFIIKGTGAVLERVSIQQCEGDEAPAIHVSGLGHQLLDVSIESSGTGLLIEGSYGVRVIRTAVYGNGQADGVALLNSEAAELKGVVVKGVRDGIYIENGSQHTIVRPVISHSRYGIHLMFPTDLVISVPELHHNLTGAMIMGTNRVVFKNGNVHDQFGGTATGLMLYEAVDTTIEMTNIYGNHIGLYAEQSEGTILERNAINGNDIGFQLKQATGMMILQNNLLGNRESVTMVESYENIVQGNVWGGTTLDLDRDGYSEIPFRTDPYLFLLTDSYEAFELLYGSPGLLLLENILRSPEDLSLTDITPQTYSATWQWNGSIWSLGSIILFIMIWIIGRKRHEIV</sequence>